<dbReference type="OMA" id="CYRRITP"/>
<dbReference type="GO" id="GO:0016567">
    <property type="term" value="P:protein ubiquitination"/>
    <property type="evidence" value="ECO:0007669"/>
    <property type="project" value="TreeGrafter"/>
</dbReference>
<proteinExistence type="predicted"/>
<dbReference type="Proteomes" id="UP000011087">
    <property type="component" value="Unassembled WGS sequence"/>
</dbReference>
<dbReference type="EnsemblProtists" id="EKX31659">
    <property type="protein sequence ID" value="EKX31659"/>
    <property type="gene ID" value="GUITHDRAFT_122147"/>
</dbReference>
<protein>
    <recommendedName>
        <fullName evidence="1">VWFA domain-containing protein</fullName>
    </recommendedName>
</protein>
<dbReference type="OrthoDB" id="5855668at2759"/>
<dbReference type="GO" id="GO:0004842">
    <property type="term" value="F:ubiquitin-protein transferase activity"/>
    <property type="evidence" value="ECO:0007669"/>
    <property type="project" value="TreeGrafter"/>
</dbReference>
<name>L1I701_GUITC</name>
<dbReference type="Pfam" id="PF07002">
    <property type="entry name" value="Copine"/>
    <property type="match status" value="1"/>
</dbReference>
<reference evidence="3" key="3">
    <citation type="submission" date="2015-06" db="UniProtKB">
        <authorList>
            <consortium name="EnsemblProtists"/>
        </authorList>
    </citation>
    <scope>IDENTIFICATION</scope>
</reference>
<reference evidence="4" key="2">
    <citation type="submission" date="2012-11" db="EMBL/GenBank/DDBJ databases">
        <authorList>
            <person name="Kuo A."/>
            <person name="Curtis B.A."/>
            <person name="Tanifuji G."/>
            <person name="Burki F."/>
            <person name="Gruber A."/>
            <person name="Irimia M."/>
            <person name="Maruyama S."/>
            <person name="Arias M.C."/>
            <person name="Ball S.G."/>
            <person name="Gile G.H."/>
            <person name="Hirakawa Y."/>
            <person name="Hopkins J.F."/>
            <person name="Rensing S.A."/>
            <person name="Schmutz J."/>
            <person name="Symeonidi A."/>
            <person name="Elias M."/>
            <person name="Eveleigh R.J."/>
            <person name="Herman E.K."/>
            <person name="Klute M.J."/>
            <person name="Nakayama T."/>
            <person name="Obornik M."/>
            <person name="Reyes-Prieto A."/>
            <person name="Armbrust E.V."/>
            <person name="Aves S.J."/>
            <person name="Beiko R.G."/>
            <person name="Coutinho P."/>
            <person name="Dacks J.B."/>
            <person name="Durnford D.G."/>
            <person name="Fast N.M."/>
            <person name="Green B.R."/>
            <person name="Grisdale C."/>
            <person name="Hempe F."/>
            <person name="Henrissat B."/>
            <person name="Hoppner M.P."/>
            <person name="Ishida K.-I."/>
            <person name="Kim E."/>
            <person name="Koreny L."/>
            <person name="Kroth P.G."/>
            <person name="Liu Y."/>
            <person name="Malik S.-B."/>
            <person name="Maier U.G."/>
            <person name="McRose D."/>
            <person name="Mock T."/>
            <person name="Neilson J.A."/>
            <person name="Onodera N.T."/>
            <person name="Poole A.M."/>
            <person name="Pritham E.J."/>
            <person name="Richards T.A."/>
            <person name="Rocap G."/>
            <person name="Roy S.W."/>
            <person name="Sarai C."/>
            <person name="Schaack S."/>
            <person name="Shirato S."/>
            <person name="Slamovits C.H."/>
            <person name="Spencer D.F."/>
            <person name="Suzuki S."/>
            <person name="Worden A.Z."/>
            <person name="Zauner S."/>
            <person name="Barry K."/>
            <person name="Bell C."/>
            <person name="Bharti A.K."/>
            <person name="Crow J.A."/>
            <person name="Grimwood J."/>
            <person name="Kramer R."/>
            <person name="Lindquist E."/>
            <person name="Lucas S."/>
            <person name="Salamov A."/>
            <person name="McFadden G.I."/>
            <person name="Lane C.E."/>
            <person name="Keeling P.J."/>
            <person name="Gray M.W."/>
            <person name="Grigoriev I.V."/>
            <person name="Archibald J.M."/>
        </authorList>
    </citation>
    <scope>NUCLEOTIDE SEQUENCE</scope>
    <source>
        <strain evidence="4">CCMP2712</strain>
    </source>
</reference>
<dbReference type="GO" id="GO:0005634">
    <property type="term" value="C:nucleus"/>
    <property type="evidence" value="ECO:0007669"/>
    <property type="project" value="TreeGrafter"/>
</dbReference>
<accession>L1I701</accession>
<evidence type="ECO:0000313" key="4">
    <source>
        <dbReference type="Proteomes" id="UP000011087"/>
    </source>
</evidence>
<sequence>MGNCLSAHPHASASHKLRKFYKIQDNFDTIEKVQAALRSVGLESSNLIVGIDYTKSNTWTGEKTFGGKSLHTIEVDRPNPYQQVIEIIGRTLEVFDDDKLIPVFGFGDNFTSDKKCFPFFPDKRPCEGFAEVITRYNEITPGIVLAGPTNFGPVIREAISIVKSEKSYHILLIIADGQVTNKKDTENAIVEASNYPLSIVVVGVGDGPWETMEEYDDELPTRKFDNFQFVPFNRVMSSVPRGTSPDAYFALNALMEVPEQFKLIKDLQYL</sequence>
<evidence type="ECO:0000259" key="1">
    <source>
        <dbReference type="SMART" id="SM00327"/>
    </source>
</evidence>
<dbReference type="SUPFAM" id="SSF53300">
    <property type="entry name" value="vWA-like"/>
    <property type="match status" value="1"/>
</dbReference>
<evidence type="ECO:0000313" key="2">
    <source>
        <dbReference type="EMBL" id="EKX31659.1"/>
    </source>
</evidence>
<dbReference type="STRING" id="905079.L1I701"/>
<dbReference type="eggNOG" id="KOG1327">
    <property type="taxonomic scope" value="Eukaryota"/>
</dbReference>
<dbReference type="InterPro" id="IPR036465">
    <property type="entry name" value="vWFA_dom_sf"/>
</dbReference>
<dbReference type="Gene3D" id="3.40.50.410">
    <property type="entry name" value="von Willebrand factor, type A domain"/>
    <property type="match status" value="1"/>
</dbReference>
<dbReference type="InterPro" id="IPR010734">
    <property type="entry name" value="Copine_C"/>
</dbReference>
<gene>
    <name evidence="2" type="ORF">GUITHDRAFT_122147</name>
</gene>
<dbReference type="InterPro" id="IPR002035">
    <property type="entry name" value="VWF_A"/>
</dbReference>
<dbReference type="InterPro" id="IPR052079">
    <property type="entry name" value="E3_ligase/Copine_domain"/>
</dbReference>
<dbReference type="EMBL" id="JH993250">
    <property type="protein sequence ID" value="EKX31659.1"/>
    <property type="molecule type" value="Genomic_DNA"/>
</dbReference>
<dbReference type="SMART" id="SM00327">
    <property type="entry name" value="VWA"/>
    <property type="match status" value="1"/>
</dbReference>
<dbReference type="KEGG" id="gtt:GUITHDRAFT_122147"/>
<dbReference type="PANTHER" id="PTHR45751">
    <property type="entry name" value="COPINE FAMILY PROTEIN 1"/>
    <property type="match status" value="1"/>
</dbReference>
<dbReference type="RefSeq" id="XP_005818639.1">
    <property type="nucleotide sequence ID" value="XM_005818582.1"/>
</dbReference>
<dbReference type="AlphaFoldDB" id="L1I701"/>
<organism evidence="2">
    <name type="scientific">Guillardia theta (strain CCMP2712)</name>
    <name type="common">Cryptophyte</name>
    <dbReference type="NCBI Taxonomy" id="905079"/>
    <lineage>
        <taxon>Eukaryota</taxon>
        <taxon>Cryptophyceae</taxon>
        <taxon>Pyrenomonadales</taxon>
        <taxon>Geminigeraceae</taxon>
        <taxon>Guillardia</taxon>
    </lineage>
</organism>
<dbReference type="PaxDb" id="55529-EKX31659"/>
<keyword evidence="4" id="KW-1185">Reference proteome</keyword>
<evidence type="ECO:0000313" key="3">
    <source>
        <dbReference type="EnsemblProtists" id="EKX31659"/>
    </source>
</evidence>
<feature type="domain" description="VWFA" evidence="1">
    <location>
        <begin position="44"/>
        <end position="232"/>
    </location>
</feature>
<dbReference type="HOGENOM" id="CLU_035766_0_0_1"/>
<dbReference type="GeneID" id="17288388"/>
<dbReference type="PANTHER" id="PTHR45751:SF11">
    <property type="entry name" value="COPINE FAMILY PROTEIN 2"/>
    <property type="match status" value="1"/>
</dbReference>
<reference evidence="2 4" key="1">
    <citation type="journal article" date="2012" name="Nature">
        <title>Algal genomes reveal evolutionary mosaicism and the fate of nucleomorphs.</title>
        <authorList>
            <consortium name="DOE Joint Genome Institute"/>
            <person name="Curtis B.A."/>
            <person name="Tanifuji G."/>
            <person name="Burki F."/>
            <person name="Gruber A."/>
            <person name="Irimia M."/>
            <person name="Maruyama S."/>
            <person name="Arias M.C."/>
            <person name="Ball S.G."/>
            <person name="Gile G.H."/>
            <person name="Hirakawa Y."/>
            <person name="Hopkins J.F."/>
            <person name="Kuo A."/>
            <person name="Rensing S.A."/>
            <person name="Schmutz J."/>
            <person name="Symeonidi A."/>
            <person name="Elias M."/>
            <person name="Eveleigh R.J."/>
            <person name="Herman E.K."/>
            <person name="Klute M.J."/>
            <person name="Nakayama T."/>
            <person name="Obornik M."/>
            <person name="Reyes-Prieto A."/>
            <person name="Armbrust E.V."/>
            <person name="Aves S.J."/>
            <person name="Beiko R.G."/>
            <person name="Coutinho P."/>
            <person name="Dacks J.B."/>
            <person name="Durnford D.G."/>
            <person name="Fast N.M."/>
            <person name="Green B.R."/>
            <person name="Grisdale C.J."/>
            <person name="Hempel F."/>
            <person name="Henrissat B."/>
            <person name="Hoppner M.P."/>
            <person name="Ishida K."/>
            <person name="Kim E."/>
            <person name="Koreny L."/>
            <person name="Kroth P.G."/>
            <person name="Liu Y."/>
            <person name="Malik S.B."/>
            <person name="Maier U.G."/>
            <person name="McRose D."/>
            <person name="Mock T."/>
            <person name="Neilson J.A."/>
            <person name="Onodera N.T."/>
            <person name="Poole A.M."/>
            <person name="Pritham E.J."/>
            <person name="Richards T.A."/>
            <person name="Rocap G."/>
            <person name="Roy S.W."/>
            <person name="Sarai C."/>
            <person name="Schaack S."/>
            <person name="Shirato S."/>
            <person name="Slamovits C.H."/>
            <person name="Spencer D.F."/>
            <person name="Suzuki S."/>
            <person name="Worden A.Z."/>
            <person name="Zauner S."/>
            <person name="Barry K."/>
            <person name="Bell C."/>
            <person name="Bharti A.K."/>
            <person name="Crow J.A."/>
            <person name="Grimwood J."/>
            <person name="Kramer R."/>
            <person name="Lindquist E."/>
            <person name="Lucas S."/>
            <person name="Salamov A."/>
            <person name="McFadden G.I."/>
            <person name="Lane C.E."/>
            <person name="Keeling P.J."/>
            <person name="Gray M.W."/>
            <person name="Grigoriev I.V."/>
            <person name="Archibald J.M."/>
        </authorList>
    </citation>
    <scope>NUCLEOTIDE SEQUENCE</scope>
    <source>
        <strain evidence="2 4">CCMP2712</strain>
    </source>
</reference>